<sequence length="357" mass="39320">MWLHNRRRDSGGNWCLWLSPPGKGNMSGETCVASPDEPVPVLPPGVFDGVLKQKLPEWLTRDAASLRAHPAFQDALRRYAESMTSLLENAPDRVRVISEEALLLVGVALSAMHLSRDPADSRSGATLTRAKTFAVRTGLASPNRVAAYVGLTKRLGYWRQAEAPEDRRIRLLEPTEKGSGLSQIYTRMTLETVQMLSDGADYLAVLQTDPDFQGRIAVEAVNQYLGGVRVPPAVEDASYFMDQIAGHQVMLKLWLAFVKQSNGSRVISYPYERLALSFTVSRAHIRRMIEAGRERGLFIIHAPGGRAIEILPKFVDLQETVASLVFAQVKKGADIAAAAAGRSRIRWDAVGEGEVCR</sequence>
<comment type="caution">
    <text evidence="1">The sequence shown here is derived from an EMBL/GenBank/DDBJ whole genome shotgun (WGS) entry which is preliminary data.</text>
</comment>
<gene>
    <name evidence="1" type="ORF">ACFONL_16295</name>
</gene>
<dbReference type="Proteomes" id="UP001595704">
    <property type="component" value="Unassembled WGS sequence"/>
</dbReference>
<dbReference type="RefSeq" id="WP_191320255.1">
    <property type="nucleotide sequence ID" value="NZ_BNCG01000015.1"/>
</dbReference>
<accession>A0ABV7UK05</accession>
<name>A0ABV7UK05_9HYPH</name>
<protein>
    <submittedName>
        <fullName evidence="1">Uncharacterized protein</fullName>
    </submittedName>
</protein>
<evidence type="ECO:0000313" key="1">
    <source>
        <dbReference type="EMBL" id="MFC3638901.1"/>
    </source>
</evidence>
<proteinExistence type="predicted"/>
<organism evidence="1 2">
    <name type="scientific">Camelimonas fluminis</name>
    <dbReference type="NCBI Taxonomy" id="1576911"/>
    <lineage>
        <taxon>Bacteria</taxon>
        <taxon>Pseudomonadati</taxon>
        <taxon>Pseudomonadota</taxon>
        <taxon>Alphaproteobacteria</taxon>
        <taxon>Hyphomicrobiales</taxon>
        <taxon>Chelatococcaceae</taxon>
        <taxon>Camelimonas</taxon>
    </lineage>
</organism>
<keyword evidence="2" id="KW-1185">Reference proteome</keyword>
<reference evidence="2" key="1">
    <citation type="journal article" date="2019" name="Int. J. Syst. Evol. Microbiol.">
        <title>The Global Catalogue of Microorganisms (GCM) 10K type strain sequencing project: providing services to taxonomists for standard genome sequencing and annotation.</title>
        <authorList>
            <consortium name="The Broad Institute Genomics Platform"/>
            <consortium name="The Broad Institute Genome Sequencing Center for Infectious Disease"/>
            <person name="Wu L."/>
            <person name="Ma J."/>
        </authorList>
    </citation>
    <scope>NUCLEOTIDE SEQUENCE [LARGE SCALE GENOMIC DNA]</scope>
    <source>
        <strain evidence="2">KCTC 42282</strain>
    </source>
</reference>
<dbReference type="EMBL" id="JBHRYC010000082">
    <property type="protein sequence ID" value="MFC3638901.1"/>
    <property type="molecule type" value="Genomic_DNA"/>
</dbReference>
<evidence type="ECO:0000313" key="2">
    <source>
        <dbReference type="Proteomes" id="UP001595704"/>
    </source>
</evidence>